<comment type="similarity">
    <text evidence="1">Belongs to the ComF/GntX family.</text>
</comment>
<dbReference type="AlphaFoldDB" id="A0A645CB05"/>
<dbReference type="InterPro" id="IPR029057">
    <property type="entry name" value="PRTase-like"/>
</dbReference>
<name>A0A645CB05_9ZZZZ</name>
<proteinExistence type="inferred from homology"/>
<sequence>MSSNHPNDECLICFNKKHYYARLSEFFIPADPICNKCREAFIKSRKLIEISGLTVESLYVYNEAISQLFIQYKELFDEALAPIFLHQDIRYLRKKYRGFTLVPVPSRLAKVEERGFDHVSLMFKSLRLPIVELFANSSLTDQKKQRFQERQHISEHISFKDSTCAVPHNILLIDDIMTTGASLQACYSLLKRSDRQIKALTVAGQRQISKGENKYARKSKMV</sequence>
<dbReference type="InterPro" id="IPR051910">
    <property type="entry name" value="ComF/GntX_DNA_util-trans"/>
</dbReference>
<dbReference type="EMBL" id="VSSQ01025754">
    <property type="protein sequence ID" value="MPM74104.1"/>
    <property type="molecule type" value="Genomic_DNA"/>
</dbReference>
<dbReference type="Gene3D" id="3.40.50.2020">
    <property type="match status" value="1"/>
</dbReference>
<evidence type="ECO:0000313" key="2">
    <source>
        <dbReference type="EMBL" id="MPM74104.1"/>
    </source>
</evidence>
<organism evidence="2">
    <name type="scientific">bioreactor metagenome</name>
    <dbReference type="NCBI Taxonomy" id="1076179"/>
    <lineage>
        <taxon>unclassified sequences</taxon>
        <taxon>metagenomes</taxon>
        <taxon>ecological metagenomes</taxon>
    </lineage>
</organism>
<evidence type="ECO:0000256" key="1">
    <source>
        <dbReference type="ARBA" id="ARBA00008007"/>
    </source>
</evidence>
<reference evidence="2" key="1">
    <citation type="submission" date="2019-08" db="EMBL/GenBank/DDBJ databases">
        <authorList>
            <person name="Kucharzyk K."/>
            <person name="Murdoch R.W."/>
            <person name="Higgins S."/>
            <person name="Loffler F."/>
        </authorList>
    </citation>
    <scope>NUCLEOTIDE SEQUENCE</scope>
</reference>
<dbReference type="SUPFAM" id="SSF53271">
    <property type="entry name" value="PRTase-like"/>
    <property type="match status" value="1"/>
</dbReference>
<comment type="caution">
    <text evidence="2">The sequence shown here is derived from an EMBL/GenBank/DDBJ whole genome shotgun (WGS) entry which is preliminary data.</text>
</comment>
<gene>
    <name evidence="2" type="ORF">SDC9_121089</name>
</gene>
<dbReference type="PANTHER" id="PTHR47505:SF1">
    <property type="entry name" value="DNA UTILIZATION PROTEIN YHGH"/>
    <property type="match status" value="1"/>
</dbReference>
<accession>A0A645CB05</accession>
<dbReference type="InterPro" id="IPR000836">
    <property type="entry name" value="PRTase_dom"/>
</dbReference>
<protein>
    <recommendedName>
        <fullName evidence="3">Phosphoribosyltransferase domain-containing protein</fullName>
    </recommendedName>
</protein>
<dbReference type="PANTHER" id="PTHR47505">
    <property type="entry name" value="DNA UTILIZATION PROTEIN YHGH"/>
    <property type="match status" value="1"/>
</dbReference>
<dbReference type="CDD" id="cd06223">
    <property type="entry name" value="PRTases_typeI"/>
    <property type="match status" value="1"/>
</dbReference>
<evidence type="ECO:0008006" key="3">
    <source>
        <dbReference type="Google" id="ProtNLM"/>
    </source>
</evidence>